<evidence type="ECO:0000256" key="6">
    <source>
        <dbReference type="ARBA" id="ARBA00023134"/>
    </source>
</evidence>
<keyword evidence="9" id="KW-1185">Reference proteome</keyword>
<dbReference type="Pfam" id="PF00009">
    <property type="entry name" value="GTP_EFTU"/>
    <property type="match status" value="1"/>
</dbReference>
<dbReference type="CDD" id="cd04095">
    <property type="entry name" value="CysN_NoDQ_III"/>
    <property type="match status" value="1"/>
</dbReference>
<dbReference type="InterPro" id="IPR027417">
    <property type="entry name" value="P-loop_NTPase"/>
</dbReference>
<evidence type="ECO:0000256" key="4">
    <source>
        <dbReference type="ARBA" id="ARBA00022741"/>
    </source>
</evidence>
<dbReference type="PRINTS" id="PR00315">
    <property type="entry name" value="ELONGATNFCT"/>
</dbReference>
<accession>A0ABS1KX45</accession>
<dbReference type="NCBIfam" id="TIGR02034">
    <property type="entry name" value="CysN"/>
    <property type="match status" value="1"/>
</dbReference>
<protein>
    <recommendedName>
        <fullName evidence="1">sulfate adenylyltransferase</fullName>
        <ecNumber evidence="1">2.7.7.4</ecNumber>
    </recommendedName>
</protein>
<dbReference type="NCBIfam" id="NF003478">
    <property type="entry name" value="PRK05124.1"/>
    <property type="match status" value="1"/>
</dbReference>
<evidence type="ECO:0000256" key="1">
    <source>
        <dbReference type="ARBA" id="ARBA00012391"/>
    </source>
</evidence>
<dbReference type="SUPFAM" id="SSF50447">
    <property type="entry name" value="Translation proteins"/>
    <property type="match status" value="1"/>
</dbReference>
<proteinExistence type="predicted"/>
<dbReference type="Pfam" id="PF22594">
    <property type="entry name" value="GTP-eEF1A_C"/>
    <property type="match status" value="1"/>
</dbReference>
<dbReference type="InterPro" id="IPR054696">
    <property type="entry name" value="GTP-eEF1A_C"/>
</dbReference>
<reference evidence="8 9" key="1">
    <citation type="submission" date="2021-01" db="EMBL/GenBank/DDBJ databases">
        <title>Chryseolinea sp. Jin1 Genome sequencing and assembly.</title>
        <authorList>
            <person name="Kim I."/>
        </authorList>
    </citation>
    <scope>NUCLEOTIDE SEQUENCE [LARGE SCALE GENOMIC DNA]</scope>
    <source>
        <strain evidence="8 9">Jin1</strain>
    </source>
</reference>
<dbReference type="InterPro" id="IPR000795">
    <property type="entry name" value="T_Tr_GTP-bd_dom"/>
</dbReference>
<dbReference type="InterPro" id="IPR041757">
    <property type="entry name" value="CysN_GTP-bd"/>
</dbReference>
<keyword evidence="5" id="KW-0067">ATP-binding</keyword>
<evidence type="ECO:0000259" key="7">
    <source>
        <dbReference type="PROSITE" id="PS51722"/>
    </source>
</evidence>
<evidence type="ECO:0000313" key="8">
    <source>
        <dbReference type="EMBL" id="MBL0744044.1"/>
    </source>
</evidence>
<keyword evidence="2 8" id="KW-0808">Transferase</keyword>
<keyword evidence="3 8" id="KW-0548">Nucleotidyltransferase</keyword>
<dbReference type="InterPro" id="IPR031157">
    <property type="entry name" value="G_TR_CS"/>
</dbReference>
<dbReference type="EMBL" id="JAERRB010000009">
    <property type="protein sequence ID" value="MBL0744044.1"/>
    <property type="molecule type" value="Genomic_DNA"/>
</dbReference>
<dbReference type="CDD" id="cd04166">
    <property type="entry name" value="CysN_ATPS"/>
    <property type="match status" value="1"/>
</dbReference>
<dbReference type="PROSITE" id="PS00301">
    <property type="entry name" value="G_TR_1"/>
    <property type="match status" value="1"/>
</dbReference>
<dbReference type="NCBIfam" id="TIGR00231">
    <property type="entry name" value="small_GTP"/>
    <property type="match status" value="1"/>
</dbReference>
<dbReference type="InterPro" id="IPR050100">
    <property type="entry name" value="TRAFAC_GTPase_members"/>
</dbReference>
<evidence type="ECO:0000256" key="3">
    <source>
        <dbReference type="ARBA" id="ARBA00022695"/>
    </source>
</evidence>
<dbReference type="SUPFAM" id="SSF52540">
    <property type="entry name" value="P-loop containing nucleoside triphosphate hydrolases"/>
    <property type="match status" value="1"/>
</dbReference>
<dbReference type="InterPro" id="IPR044138">
    <property type="entry name" value="CysN_II"/>
</dbReference>
<dbReference type="InterPro" id="IPR044139">
    <property type="entry name" value="CysN_NoDQ_III"/>
</dbReference>
<keyword evidence="6" id="KW-0342">GTP-binding</keyword>
<dbReference type="PANTHER" id="PTHR23115">
    <property type="entry name" value="TRANSLATION FACTOR"/>
    <property type="match status" value="1"/>
</dbReference>
<dbReference type="Gene3D" id="3.40.50.300">
    <property type="entry name" value="P-loop containing nucleotide triphosphate hydrolases"/>
    <property type="match status" value="1"/>
</dbReference>
<dbReference type="SUPFAM" id="SSF50465">
    <property type="entry name" value="EF-Tu/eEF-1alpha/eIF2-gamma C-terminal domain"/>
    <property type="match status" value="1"/>
</dbReference>
<dbReference type="InterPro" id="IPR005225">
    <property type="entry name" value="Small_GTP-bd"/>
</dbReference>
<dbReference type="InterPro" id="IPR009000">
    <property type="entry name" value="Transl_B-barrel_sf"/>
</dbReference>
<dbReference type="Proteomes" id="UP000613030">
    <property type="component" value="Unassembled WGS sequence"/>
</dbReference>
<dbReference type="RefSeq" id="WP_202013694.1">
    <property type="nucleotide sequence ID" value="NZ_JAERRB010000009.1"/>
</dbReference>
<feature type="domain" description="Tr-type G" evidence="7">
    <location>
        <begin position="7"/>
        <end position="231"/>
    </location>
</feature>
<dbReference type="EC" id="2.7.7.4" evidence="1"/>
<organism evidence="8 9">
    <name type="scientific">Chryseolinea lacunae</name>
    <dbReference type="NCBI Taxonomy" id="2801331"/>
    <lineage>
        <taxon>Bacteria</taxon>
        <taxon>Pseudomonadati</taxon>
        <taxon>Bacteroidota</taxon>
        <taxon>Cytophagia</taxon>
        <taxon>Cytophagales</taxon>
        <taxon>Fulvivirgaceae</taxon>
        <taxon>Chryseolinea</taxon>
    </lineage>
</organism>
<dbReference type="Gene3D" id="2.40.30.10">
    <property type="entry name" value="Translation factors"/>
    <property type="match status" value="2"/>
</dbReference>
<name>A0ABS1KX45_9BACT</name>
<evidence type="ECO:0000256" key="5">
    <source>
        <dbReference type="ARBA" id="ARBA00022840"/>
    </source>
</evidence>
<dbReference type="PROSITE" id="PS51722">
    <property type="entry name" value="G_TR_2"/>
    <property type="match status" value="1"/>
</dbReference>
<sequence length="419" mass="47263">MNYHQNNQLLRFTTAGSVDDGKSTLIGRLLYDSKSIFEDQLEAVEASSAKKGFDYVDLSLLTDGLKSEREQGITIDVAYRYFATPKRKFIIADTPGHIQYTRNMVTGASTANLALILIDARKGLVEQTHRHSFIASLLKIPHVIVCVNKMDLVEYAEDVYEKIVEDYKAFSSKLEISDIQFVPISALVGDNVVHRSENMEWYQGATLMHMLETVHIESDYNHIDSRFPVQYVVRPQSKEHHDFRGYAGRVAGGIFRPGEDVLVLPSGFTSKIKSINLGGEALEEAFAPMSVTITLEDEIDISRGDIIAKPNNHPNADQDVELMLCWMNQRPISVNTKLFVRHTTKEVRGVLKEIQYKLDISTLHRIENVNELTMNEIARVKIRTAQPLTFDSYRRNRITGSVILVDEGTNETVAAGMII</sequence>
<evidence type="ECO:0000313" key="9">
    <source>
        <dbReference type="Proteomes" id="UP000613030"/>
    </source>
</evidence>
<dbReference type="InterPro" id="IPR009001">
    <property type="entry name" value="Transl_elong_EF1A/Init_IF2_C"/>
</dbReference>
<dbReference type="CDD" id="cd03695">
    <property type="entry name" value="CysN_NodQ_II"/>
    <property type="match status" value="1"/>
</dbReference>
<dbReference type="InterPro" id="IPR011779">
    <property type="entry name" value="SO4_adenylTrfase_lsu"/>
</dbReference>
<comment type="caution">
    <text evidence="8">The sequence shown here is derived from an EMBL/GenBank/DDBJ whole genome shotgun (WGS) entry which is preliminary data.</text>
</comment>
<gene>
    <name evidence="8" type="primary">cysN</name>
    <name evidence="8" type="ORF">JI741_22615</name>
</gene>
<keyword evidence="4" id="KW-0547">Nucleotide-binding</keyword>
<evidence type="ECO:0000256" key="2">
    <source>
        <dbReference type="ARBA" id="ARBA00022679"/>
    </source>
</evidence>
<dbReference type="GO" id="GO:0004781">
    <property type="term" value="F:sulfate adenylyltransferase (ATP) activity"/>
    <property type="evidence" value="ECO:0007669"/>
    <property type="project" value="UniProtKB-EC"/>
</dbReference>